<protein>
    <submittedName>
        <fullName evidence="1">SFRICE_041300</fullName>
    </submittedName>
</protein>
<organism evidence="1">
    <name type="scientific">Spodoptera frugiperda</name>
    <name type="common">Fall armyworm</name>
    <dbReference type="NCBI Taxonomy" id="7108"/>
    <lineage>
        <taxon>Eukaryota</taxon>
        <taxon>Metazoa</taxon>
        <taxon>Ecdysozoa</taxon>
        <taxon>Arthropoda</taxon>
        <taxon>Hexapoda</taxon>
        <taxon>Insecta</taxon>
        <taxon>Pterygota</taxon>
        <taxon>Neoptera</taxon>
        <taxon>Endopterygota</taxon>
        <taxon>Lepidoptera</taxon>
        <taxon>Glossata</taxon>
        <taxon>Ditrysia</taxon>
        <taxon>Noctuoidea</taxon>
        <taxon>Noctuidae</taxon>
        <taxon>Amphipyrinae</taxon>
        <taxon>Spodoptera</taxon>
    </lineage>
</organism>
<dbReference type="EMBL" id="ODYU01005402">
    <property type="protein sequence ID" value="SOQ46200.1"/>
    <property type="molecule type" value="Genomic_DNA"/>
</dbReference>
<proteinExistence type="predicted"/>
<evidence type="ECO:0000313" key="1">
    <source>
        <dbReference type="EMBL" id="SOQ46200.1"/>
    </source>
</evidence>
<reference evidence="1" key="1">
    <citation type="submission" date="2016-07" db="EMBL/GenBank/DDBJ databases">
        <authorList>
            <person name="Bretaudeau A."/>
        </authorList>
    </citation>
    <scope>NUCLEOTIDE SEQUENCE</scope>
    <source>
        <strain evidence="1">Rice</strain>
        <tissue evidence="1">Whole body</tissue>
    </source>
</reference>
<name>A0A2H1VZE2_SPOFR</name>
<gene>
    <name evidence="1" type="ORF">SFRICE_041300</name>
</gene>
<sequence length="66" mass="7573">MGEGDGDENDGADLLREGWFQSRRGHHFREQRVKFPKKRRILRPGEVIMPGGLSAQLLFVGIFYPC</sequence>
<accession>A0A2H1VZE2</accession>
<dbReference type="AlphaFoldDB" id="A0A2H1VZE2"/>